<dbReference type="Pfam" id="PF03372">
    <property type="entry name" value="Exo_endo_phos"/>
    <property type="match status" value="1"/>
</dbReference>
<dbReference type="Pfam" id="PF00078">
    <property type="entry name" value="RVT_1"/>
    <property type="match status" value="1"/>
</dbReference>
<dbReference type="InterPro" id="IPR036691">
    <property type="entry name" value="Endo/exonu/phosph_ase_sf"/>
</dbReference>
<dbReference type="GO" id="GO:0003824">
    <property type="term" value="F:catalytic activity"/>
    <property type="evidence" value="ECO:0007669"/>
    <property type="project" value="InterPro"/>
</dbReference>
<dbReference type="Proteomes" id="UP000694701">
    <property type="component" value="Unplaced"/>
</dbReference>
<dbReference type="InterPro" id="IPR005135">
    <property type="entry name" value="Endo/exonuclease/phosphatase"/>
</dbReference>
<name>A0A8C2CVA5_CYPCA</name>
<dbReference type="PANTHER" id="PTHR19446">
    <property type="entry name" value="REVERSE TRANSCRIPTASES"/>
    <property type="match status" value="1"/>
</dbReference>
<evidence type="ECO:0000313" key="2">
    <source>
        <dbReference type="Ensembl" id="ENSCCRP00020015932.1"/>
    </source>
</evidence>
<feature type="domain" description="Reverse transcriptase" evidence="1">
    <location>
        <begin position="532"/>
        <end position="802"/>
    </location>
</feature>
<sequence>MMPMKSLRKPNSFVIDVGVGGVLLCFLFSSLSSFLKMSEVNIATLNVNGAREMKKRAEIFEVVKQRRIDVVMLQETHSDLKNAADWAGEWGGVSVLSHKTSLSGGVAILFAKTFSPHSYQVEEIVKGRLLKVRATFEQFVLVFICVYIPTSAVERIVFLNTLCSVLQKCCGEEHLFLGGDFNCTLSNLDRNHVEPHLPSRNLLTQLVKTHDLCDIWRQFHEKQRQYTWTHIRDSVISLARLDRFYVFKHHCNIVRRCLITPLSFSDHSMVQCSVFLNSIKPRSAYWQLNTNLLSDKYFKSTFKLFWDDFRTTKSSFKSLRQWWDFGKVQIKQFCLQYTQNVTREITLSMNTLEADILKLQEMAETTGARSYLYSLLNKKTQLADLLGGKTQGALVRSRFQSLDQMDAPSKFFFNLEKKNGQSRAIHALRSESGGLLTDPADIRKRAVTFYENLYRNELGARYRGESEFFDDLPQVSEEANTEISGALSTGELYKALQKMESGKAPGIDGLPVDFYKSFWSDLKEDLLEVLNESLAEGQLPVSCRRAVLTLLPKKGDLTEIKCWRPVSLLCSDYKLLSKTLANRLAGVMDSVIHPDQTYCVPRRSVFDNISLVRDVLEVSKLLNLDCGLISLDQEKAFDRVEHCYLWRVLEAFGFSQNFINSIKVLYSDVQSILKVNGGLCAPFSVHRGIRQGCSLSGMLYSLAIEPLLQQIRAKLHGICLPNCKKNLILSAYADDVIVMITRQSDIQVLLRLLRTFKGLSSARINWGKSESLLIGKWADGKPELPEGLSWGKFGFKYLGVFLGDESTVQKNWEGVIEKVKGRLNKWKCLVPKMSYRGRILIINNLVASSLWHRFACVDPPSQLLTKIQAILIDFFWDKLHWVPQNVLFLPKEEGGHGLIHLQSRIATFRLQFVQKLLVGSVDFKWCAVTYVILQNLEGLGLDRTLFLMDPLKLNTSSLPVFYRNIFKVWSLFFFKKAESPLSLHWLLEEPLMCGARLDLSVSGLFPGLSKTLINSKVTKLGQLLEIAGPDFKNEEGTAQRLGFRSTRLIAQLLEKWSTSLNATERSLLAEYGDGLCNPNPKDSFPCLFFSLNLEGVSGVFFEVVDSMCVDFFSCTGKVLYKCCVINFNKKMLNERTDTPWRAFFKLSMDKKPEWRALYKPPLTKKTGDLQWRILHGAVAVNAFTSIINPEIDAGCPFCTERETIFHTFVNCARLESLFLCLGSIFKNYNESFSMVLFVFGCKYVRKKRFICQLLNFILGQAKLAIYVSRKKKMEQNLEPNVVTLFLNMVQARILIDFRYYKHMDDLAAFEEIWCYNEALCSVFEGDLVFTRL</sequence>
<dbReference type="InterPro" id="IPR043502">
    <property type="entry name" value="DNA/RNA_pol_sf"/>
</dbReference>
<evidence type="ECO:0000259" key="1">
    <source>
        <dbReference type="PROSITE" id="PS50878"/>
    </source>
</evidence>
<proteinExistence type="predicted"/>
<dbReference type="InterPro" id="IPR000477">
    <property type="entry name" value="RT_dom"/>
</dbReference>
<dbReference type="Gene3D" id="3.60.10.10">
    <property type="entry name" value="Endonuclease/exonuclease/phosphatase"/>
    <property type="match status" value="1"/>
</dbReference>
<dbReference type="SUPFAM" id="SSF56672">
    <property type="entry name" value="DNA/RNA polymerases"/>
    <property type="match status" value="1"/>
</dbReference>
<protein>
    <recommendedName>
        <fullName evidence="1">Reverse transcriptase domain-containing protein</fullName>
    </recommendedName>
</protein>
<evidence type="ECO:0000313" key="3">
    <source>
        <dbReference type="Proteomes" id="UP000694701"/>
    </source>
</evidence>
<dbReference type="CDD" id="cd01650">
    <property type="entry name" value="RT_nLTR_like"/>
    <property type="match status" value="1"/>
</dbReference>
<accession>A0A8C2CVA5</accession>
<organism evidence="2 3">
    <name type="scientific">Cyprinus carpio</name>
    <name type="common">Common carp</name>
    <dbReference type="NCBI Taxonomy" id="7962"/>
    <lineage>
        <taxon>Eukaryota</taxon>
        <taxon>Metazoa</taxon>
        <taxon>Chordata</taxon>
        <taxon>Craniata</taxon>
        <taxon>Vertebrata</taxon>
        <taxon>Euteleostomi</taxon>
        <taxon>Actinopterygii</taxon>
        <taxon>Neopterygii</taxon>
        <taxon>Teleostei</taxon>
        <taxon>Ostariophysi</taxon>
        <taxon>Cypriniformes</taxon>
        <taxon>Cyprinidae</taxon>
        <taxon>Cyprininae</taxon>
        <taxon>Cyprinus</taxon>
    </lineage>
</organism>
<dbReference type="CDD" id="cd09076">
    <property type="entry name" value="L1-EN"/>
    <property type="match status" value="1"/>
</dbReference>
<dbReference type="PROSITE" id="PS50878">
    <property type="entry name" value="RT_POL"/>
    <property type="match status" value="1"/>
</dbReference>
<dbReference type="SUPFAM" id="SSF56219">
    <property type="entry name" value="DNase I-like"/>
    <property type="match status" value="1"/>
</dbReference>
<reference evidence="2" key="1">
    <citation type="submission" date="2025-08" db="UniProtKB">
        <authorList>
            <consortium name="Ensembl"/>
        </authorList>
    </citation>
    <scope>IDENTIFICATION</scope>
</reference>
<dbReference type="Ensembl" id="ENSCCRT00020017527.1">
    <property type="protein sequence ID" value="ENSCCRP00020015932.1"/>
    <property type="gene ID" value="ENSCCRG00020007675.1"/>
</dbReference>